<dbReference type="NCBIfam" id="TIGR02231">
    <property type="entry name" value="mucoidy inhibitor MuiA family protein"/>
    <property type="match status" value="1"/>
</dbReference>
<proteinExistence type="predicted"/>
<feature type="domain" description="DUF4140" evidence="2">
    <location>
        <begin position="20"/>
        <end position="124"/>
    </location>
</feature>
<dbReference type="PANTHER" id="PTHR31005">
    <property type="entry name" value="DUF4139 DOMAIN-CONTAINING PROTEIN"/>
    <property type="match status" value="1"/>
</dbReference>
<keyword evidence="4" id="KW-1185">Reference proteome</keyword>
<evidence type="ECO:0000259" key="2">
    <source>
        <dbReference type="Pfam" id="PF13600"/>
    </source>
</evidence>
<evidence type="ECO:0000313" key="4">
    <source>
        <dbReference type="Proteomes" id="UP000305282"/>
    </source>
</evidence>
<protein>
    <submittedName>
        <fullName evidence="3">DUF4139 domain-containing protein</fullName>
    </submittedName>
</protein>
<dbReference type="RefSeq" id="WP_136449086.1">
    <property type="nucleotide sequence ID" value="NZ_SSXH01000558.1"/>
</dbReference>
<dbReference type="AlphaFoldDB" id="A0A4S5DYC3"/>
<comment type="caution">
    <text evidence="3">The sequence shown here is derived from an EMBL/GenBank/DDBJ whole genome shotgun (WGS) entry which is preliminary data.</text>
</comment>
<evidence type="ECO:0000259" key="1">
    <source>
        <dbReference type="Pfam" id="PF13598"/>
    </source>
</evidence>
<dbReference type="Proteomes" id="UP000305282">
    <property type="component" value="Unassembled WGS sequence"/>
</dbReference>
<dbReference type="Pfam" id="PF13598">
    <property type="entry name" value="DUF4139"/>
    <property type="match status" value="1"/>
</dbReference>
<organism evidence="3 4">
    <name type="scientific">Candidatus Frankia alpina</name>
    <dbReference type="NCBI Taxonomy" id="2699483"/>
    <lineage>
        <taxon>Bacteria</taxon>
        <taxon>Bacillati</taxon>
        <taxon>Actinomycetota</taxon>
        <taxon>Actinomycetes</taxon>
        <taxon>Frankiales</taxon>
        <taxon>Frankiaceae</taxon>
        <taxon>Frankia</taxon>
    </lineage>
</organism>
<dbReference type="InterPro" id="IPR037291">
    <property type="entry name" value="DUF4139"/>
</dbReference>
<reference evidence="3 4" key="1">
    <citation type="submission" date="2019-04" db="EMBL/GenBank/DDBJ databases">
        <title>Draft genome sequences for three unisolated Alnus-infective Frankia Sp+ strains, AgTrS, AiOr and AvVan, the first sequenced Frankia strains able to sporulate in-planta.</title>
        <authorList>
            <person name="Bethencourt L."/>
            <person name="Vautrin F."/>
            <person name="Taib N."/>
            <person name="Dubost A."/>
            <person name="Castro-Garcia L."/>
            <person name="Imbaud O."/>
            <person name="Abrouk D."/>
            <person name="Fournier P."/>
            <person name="Briolay J."/>
            <person name="Nguyen A."/>
            <person name="Normand P."/>
            <person name="Fernandez M.P."/>
            <person name="Brochier-Armanet C."/>
            <person name="Herrera-Belaroussi A."/>
        </authorList>
    </citation>
    <scope>NUCLEOTIDE SEQUENCE [LARGE SCALE GENOMIC DNA]</scope>
    <source>
        <strain evidence="3 4">AvVan</strain>
    </source>
</reference>
<feature type="domain" description="DUF4139" evidence="1">
    <location>
        <begin position="251"/>
        <end position="562"/>
    </location>
</feature>
<dbReference type="EMBL" id="SSXH01000558">
    <property type="protein sequence ID" value="THJ63967.1"/>
    <property type="molecule type" value="Genomic_DNA"/>
</dbReference>
<dbReference type="InterPro" id="IPR025554">
    <property type="entry name" value="DUF4140"/>
</dbReference>
<dbReference type="Pfam" id="PF13600">
    <property type="entry name" value="DUF4140"/>
    <property type="match status" value="1"/>
</dbReference>
<gene>
    <name evidence="3" type="ORF">E7Y31_17955</name>
</gene>
<dbReference type="OrthoDB" id="9777444at2"/>
<dbReference type="PANTHER" id="PTHR31005:SF8">
    <property type="entry name" value="DUF4139 DOMAIN-CONTAINING PROTEIN"/>
    <property type="match status" value="1"/>
</dbReference>
<name>A0A4S5DYC3_9ACTN</name>
<sequence>MVPDDLSQPVRLDAPITGIVVHPRGARIIRRGLVRLPVPAGDGPAVAGVRVELDGLPWELAPDSVRVGGRGPARVLGVDVVARTHPDPADTASADLAARRRALVAELSAVADKDDAEQARRGFLDVAARTGAAALARSWASTTGAGEGLAAAEDLLAARIGEVHARRRALAERRAELERHIAALDRTIEARQAPRTPDTRTVVVDLDADATADADAIVADTVADTDGEAGPGAGPGADTAAAEGIEVEVELEVSYLVPTAGWRAGYDARLDGERVTLTWFALIAQRSGEDWPATADLVLSTARPAAHAELPELTPQFVDLRQLPPPPPPAAAPAVMATAGAMPLGRGRAKAKGVKVARAGEPEIDFAGAATYRPPRRAAVPADGGRHRVTVAVIEFDAALDHLTVPRTSPDAYLRATVTNTSPHTLLPGKVSIFHGGDFAGSGTIGMVPPGAEVELHLGVDHRVRVERELVRRATGRRVGGSNRRVEAAYRVEVTNHTPRPIQTVVRDQIPVSRHESVTVRDFQARPEPDERTDVGLLSWTLELGPGATGRVEFSFRLEHPRGTELTGWRD</sequence>
<accession>A0A4S5DYC3</accession>
<dbReference type="InterPro" id="IPR011935">
    <property type="entry name" value="CHP02231"/>
</dbReference>
<evidence type="ECO:0000313" key="3">
    <source>
        <dbReference type="EMBL" id="THJ63967.1"/>
    </source>
</evidence>